<accession>A0ABT4KBY5</accession>
<organism evidence="2 3">
    <name type="scientific">Sinorhizobium psoraleae</name>
    <dbReference type="NCBI Taxonomy" id="520838"/>
    <lineage>
        <taxon>Bacteria</taxon>
        <taxon>Pseudomonadati</taxon>
        <taxon>Pseudomonadota</taxon>
        <taxon>Alphaproteobacteria</taxon>
        <taxon>Hyphomicrobiales</taxon>
        <taxon>Rhizobiaceae</taxon>
        <taxon>Sinorhizobium/Ensifer group</taxon>
        <taxon>Sinorhizobium</taxon>
    </lineage>
</organism>
<sequence length="443" mass="50497">MPVVVPKFKDRRPLYRVASELMERCAVVGFDLTDINSVMMLIRDDLTVLARGVAWVRYESAEGGKYGAFEKVCIEHKERKDFLHEPARKWDEVGWVAGAGYLTKKEMRKRFRKTSGDAYQNASYTVLREEREVGGADNKRKAKVWEIWSKDDNKVVWVAEGCDKILDESEPHLKLEGFFPCPKPAYATVQRGSLMPVPDMLFYKDQLEEINELTGRIHALSESIKVQGFYPSGSGDLADAIEAAVKSVDNRRILIPVSNWAAFGSTSGDPIIWLPIEMVASTVAQLVELRRQIIDDVYQIIGLSDIMRGTTDASETLGAQQLKSQYGSVRIRDKQGELVRIARDLVRIMAEIMAEEFDTDTLLDMSQMEIPTDAEIRQQVKPLEEQAKSITAELKQAQTDPRCAPKRKQTRRKRNRSCSRRSSRFSRSWRRSPSCRNSRPSKR</sequence>
<gene>
    <name evidence="2" type="ORF">O3W52_04470</name>
</gene>
<evidence type="ECO:0008006" key="4">
    <source>
        <dbReference type="Google" id="ProtNLM"/>
    </source>
</evidence>
<reference evidence="2" key="1">
    <citation type="submission" date="2022-10" db="EMBL/GenBank/DDBJ databases">
        <title>Whole genome sequencing of three plant growth promoting bacteria isolated from Vachellia tortilis subsp. raddiana in Morocco.</title>
        <authorList>
            <person name="Hnini M."/>
            <person name="Zouagui R."/>
            <person name="Zouagui H."/>
            <person name="Chemao Elfihri M.-W."/>
            <person name="Ibrahimi A."/>
            <person name="Sbabou L."/>
            <person name="Aurag J."/>
        </authorList>
    </citation>
    <scope>NUCLEOTIDE SEQUENCE</scope>
    <source>
        <strain evidence="2">LMR678</strain>
    </source>
</reference>
<evidence type="ECO:0000256" key="1">
    <source>
        <dbReference type="SAM" id="MobiDB-lite"/>
    </source>
</evidence>
<keyword evidence="3" id="KW-1185">Reference proteome</keyword>
<feature type="compositionally biased region" description="Low complexity" evidence="1">
    <location>
        <begin position="431"/>
        <end position="443"/>
    </location>
</feature>
<name>A0ABT4KBY5_9HYPH</name>
<feature type="region of interest" description="Disordered" evidence="1">
    <location>
        <begin position="393"/>
        <end position="443"/>
    </location>
</feature>
<evidence type="ECO:0000313" key="2">
    <source>
        <dbReference type="EMBL" id="MCZ4089340.1"/>
    </source>
</evidence>
<proteinExistence type="predicted"/>
<protein>
    <recommendedName>
        <fullName evidence="4">Phage portal protein</fullName>
    </recommendedName>
</protein>
<feature type="compositionally biased region" description="Basic residues" evidence="1">
    <location>
        <begin position="404"/>
        <end position="430"/>
    </location>
</feature>
<dbReference type="RefSeq" id="WP_269275919.1">
    <property type="nucleotide sequence ID" value="NZ_JAPVOI010000004.1"/>
</dbReference>
<evidence type="ECO:0000313" key="3">
    <source>
        <dbReference type="Proteomes" id="UP001079430"/>
    </source>
</evidence>
<comment type="caution">
    <text evidence="2">The sequence shown here is derived from an EMBL/GenBank/DDBJ whole genome shotgun (WGS) entry which is preliminary data.</text>
</comment>
<dbReference type="EMBL" id="JAPVOI010000004">
    <property type="protein sequence ID" value="MCZ4089340.1"/>
    <property type="molecule type" value="Genomic_DNA"/>
</dbReference>
<dbReference type="Proteomes" id="UP001079430">
    <property type="component" value="Unassembled WGS sequence"/>
</dbReference>